<keyword evidence="1" id="KW-1133">Transmembrane helix</keyword>
<dbReference type="InterPro" id="IPR015632">
    <property type="entry name" value="CD2"/>
</dbReference>
<dbReference type="AlphaFoldDB" id="A0A3Q2PL10"/>
<evidence type="ECO:0000313" key="2">
    <source>
        <dbReference type="Ensembl" id="ENSFHEP00000013499.1"/>
    </source>
</evidence>
<sequence length="135" mass="15607">MSFICMIIFFFVPFCFHMIYFFNVSLLGILQCNLTHRDEDKQCYGALGEPLTLHLPDHARMSLKDNNNIILKLANNELLEMHATRKTCWKFLMNGTFKCDKTTKNSSGVYQLEVYDTDGKINKTISINLQILGMN</sequence>
<evidence type="ECO:0000256" key="1">
    <source>
        <dbReference type="SAM" id="Phobius"/>
    </source>
</evidence>
<organism evidence="2 3">
    <name type="scientific">Fundulus heteroclitus</name>
    <name type="common">Killifish</name>
    <name type="synonym">Mummichog</name>
    <dbReference type="NCBI Taxonomy" id="8078"/>
    <lineage>
        <taxon>Eukaryota</taxon>
        <taxon>Metazoa</taxon>
        <taxon>Chordata</taxon>
        <taxon>Craniata</taxon>
        <taxon>Vertebrata</taxon>
        <taxon>Euteleostomi</taxon>
        <taxon>Actinopterygii</taxon>
        <taxon>Neopterygii</taxon>
        <taxon>Teleostei</taxon>
        <taxon>Neoteleostei</taxon>
        <taxon>Acanthomorphata</taxon>
        <taxon>Ovalentaria</taxon>
        <taxon>Atherinomorphae</taxon>
        <taxon>Cyprinodontiformes</taxon>
        <taxon>Fundulidae</taxon>
        <taxon>Fundulus</taxon>
    </lineage>
</organism>
<dbReference type="InterPro" id="IPR013783">
    <property type="entry name" value="Ig-like_fold"/>
</dbReference>
<reference evidence="2" key="2">
    <citation type="submission" date="2025-09" db="UniProtKB">
        <authorList>
            <consortium name="Ensembl"/>
        </authorList>
    </citation>
    <scope>IDENTIFICATION</scope>
</reference>
<keyword evidence="3" id="KW-1185">Reference proteome</keyword>
<dbReference type="Proteomes" id="UP000265000">
    <property type="component" value="Unplaced"/>
</dbReference>
<accession>A0A3Q2PL10</accession>
<dbReference type="Gene3D" id="2.60.40.10">
    <property type="entry name" value="Immunoglobulins"/>
    <property type="match status" value="1"/>
</dbReference>
<reference evidence="2" key="1">
    <citation type="submission" date="2025-08" db="UniProtKB">
        <authorList>
            <consortium name="Ensembl"/>
        </authorList>
    </citation>
    <scope>IDENTIFICATION</scope>
</reference>
<feature type="transmembrane region" description="Helical" evidence="1">
    <location>
        <begin position="7"/>
        <end position="30"/>
    </location>
</feature>
<dbReference type="GeneTree" id="ENSGT00940000179165"/>
<protein>
    <recommendedName>
        <fullName evidence="4">Immunoglobulin V-set domain-containing protein</fullName>
    </recommendedName>
</protein>
<proteinExistence type="predicted"/>
<evidence type="ECO:0008006" key="4">
    <source>
        <dbReference type="Google" id="ProtNLM"/>
    </source>
</evidence>
<keyword evidence="1" id="KW-0472">Membrane</keyword>
<name>A0A3Q2PL10_FUNHE</name>
<evidence type="ECO:0000313" key="3">
    <source>
        <dbReference type="Proteomes" id="UP000265000"/>
    </source>
</evidence>
<dbReference type="PRINTS" id="PR01870">
    <property type="entry name" value="CD2ANTIGEN"/>
</dbReference>
<dbReference type="Ensembl" id="ENSFHET00000021056.1">
    <property type="protein sequence ID" value="ENSFHEP00000013499.1"/>
    <property type="gene ID" value="ENSFHEG00000015002.1"/>
</dbReference>
<keyword evidence="1" id="KW-0812">Transmembrane</keyword>